<dbReference type="GO" id="GO:0006412">
    <property type="term" value="P:translation"/>
    <property type="evidence" value="ECO:0007669"/>
    <property type="project" value="InterPro"/>
</dbReference>
<dbReference type="FunFam" id="3.30.70.60:FF:000014">
    <property type="entry name" value="28S ribosomal protein S6, mitochondrial"/>
    <property type="match status" value="1"/>
</dbReference>
<evidence type="ECO:0000313" key="4">
    <source>
        <dbReference type="EMBL" id="JAG61029.1"/>
    </source>
</evidence>
<protein>
    <recommendedName>
        <fullName evidence="2">Small ribosomal subunit protein bS6m</fullName>
    </recommendedName>
    <alternativeName>
        <fullName evidence="3">28S ribosomal protein S6, mitochondrial</fullName>
    </alternativeName>
</protein>
<dbReference type="Pfam" id="PF01250">
    <property type="entry name" value="Ribosomal_S6"/>
    <property type="match status" value="1"/>
</dbReference>
<dbReference type="PANTHER" id="PTHR21011">
    <property type="entry name" value="MITOCHONDRIAL 28S RIBOSOMAL PROTEIN S6"/>
    <property type="match status" value="1"/>
</dbReference>
<dbReference type="InterPro" id="IPR014717">
    <property type="entry name" value="Transl_elong_EF1B/ribsomal_bS6"/>
</dbReference>
<dbReference type="GO" id="GO:0003735">
    <property type="term" value="F:structural constituent of ribosome"/>
    <property type="evidence" value="ECO:0007669"/>
    <property type="project" value="InterPro"/>
</dbReference>
<organism evidence="4">
    <name type="scientific">Lygus hesperus</name>
    <name type="common">Western plant bug</name>
    <dbReference type="NCBI Taxonomy" id="30085"/>
    <lineage>
        <taxon>Eukaryota</taxon>
        <taxon>Metazoa</taxon>
        <taxon>Ecdysozoa</taxon>
        <taxon>Arthropoda</taxon>
        <taxon>Hexapoda</taxon>
        <taxon>Insecta</taxon>
        <taxon>Pterygota</taxon>
        <taxon>Neoptera</taxon>
        <taxon>Paraneoptera</taxon>
        <taxon>Hemiptera</taxon>
        <taxon>Heteroptera</taxon>
        <taxon>Panheteroptera</taxon>
        <taxon>Cimicomorpha</taxon>
        <taxon>Miridae</taxon>
        <taxon>Mirini</taxon>
        <taxon>Lygus</taxon>
    </lineage>
</organism>
<dbReference type="PANTHER" id="PTHR21011:SF1">
    <property type="entry name" value="SMALL RIBOSOMAL SUBUNIT PROTEIN BS6M"/>
    <property type="match status" value="1"/>
</dbReference>
<dbReference type="AlphaFoldDB" id="A0A0K8T682"/>
<proteinExistence type="inferred from homology"/>
<dbReference type="CDD" id="cd15465">
    <property type="entry name" value="bS6_mito"/>
    <property type="match status" value="1"/>
</dbReference>
<dbReference type="InterPro" id="IPR000529">
    <property type="entry name" value="Ribosomal_bS6"/>
</dbReference>
<dbReference type="EMBL" id="GBRD01004792">
    <property type="protein sequence ID" value="JAG61029.1"/>
    <property type="molecule type" value="Transcribed_RNA"/>
</dbReference>
<evidence type="ECO:0000256" key="2">
    <source>
        <dbReference type="ARBA" id="ARBA00035170"/>
    </source>
</evidence>
<comment type="similarity">
    <text evidence="1">Belongs to the bacterial ribosomal protein bS6 family.</text>
</comment>
<name>A0A0K8T682_LYGHE</name>
<dbReference type="Gene3D" id="3.30.70.60">
    <property type="match status" value="1"/>
</dbReference>
<reference evidence="4" key="1">
    <citation type="submission" date="2014-09" db="EMBL/GenBank/DDBJ databases">
        <authorList>
            <person name="Magalhaes I.L.F."/>
            <person name="Oliveira U."/>
            <person name="Santos F.R."/>
            <person name="Vidigal T.H.D.A."/>
            <person name="Brescovit A.D."/>
            <person name="Santos A.J."/>
        </authorList>
    </citation>
    <scope>NUCLEOTIDE SEQUENCE</scope>
</reference>
<sequence length="168" mass="19570">MLTYELSMLLRTFPKEELAVVLKRASTSIFNQGGIIRKIDNLGARKMPYKTSNHGAVHRQAHYFVISFTAPPSKLATIESECNRDVDIIRNRIFRVNETENFECTLEDELKPPPYRPEVMKMIEDARKKEKKLEGQRSNSIPDWTITLSSDSVSFLLFVDYYYIKHIH</sequence>
<evidence type="ECO:0000256" key="3">
    <source>
        <dbReference type="ARBA" id="ARBA00035365"/>
    </source>
</evidence>
<dbReference type="SUPFAM" id="SSF54995">
    <property type="entry name" value="Ribosomal protein S6"/>
    <property type="match status" value="1"/>
</dbReference>
<dbReference type="InterPro" id="IPR035980">
    <property type="entry name" value="Ribosomal_bS6_sf"/>
</dbReference>
<dbReference type="GO" id="GO:0005763">
    <property type="term" value="C:mitochondrial small ribosomal subunit"/>
    <property type="evidence" value="ECO:0007669"/>
    <property type="project" value="TreeGrafter"/>
</dbReference>
<dbReference type="GO" id="GO:0070181">
    <property type="term" value="F:small ribosomal subunit rRNA binding"/>
    <property type="evidence" value="ECO:0007669"/>
    <property type="project" value="TreeGrafter"/>
</dbReference>
<evidence type="ECO:0000256" key="1">
    <source>
        <dbReference type="ARBA" id="ARBA00009512"/>
    </source>
</evidence>
<accession>A0A0K8T682</accession>